<dbReference type="GO" id="GO:0005739">
    <property type="term" value="C:mitochondrion"/>
    <property type="evidence" value="ECO:0007669"/>
    <property type="project" value="TreeGrafter"/>
</dbReference>
<keyword evidence="4" id="KW-1185">Reference proteome</keyword>
<evidence type="ECO:0000256" key="1">
    <source>
        <dbReference type="ARBA" id="ARBA00005254"/>
    </source>
</evidence>
<sequence length="297" mass="32723">MFIRNRFLLSKFNIKNLKFKNYSTKPTQEHAQELVNVEQLKNDDEGITIIGLNRPWSKNAINKHMIDQLLNIFRQLYCDDSSRVVIFRSLVKGIFCAGADLKERLTLPSSEVGKRVADIRNLANVIENVPVPVIAAVDGTALGGGFELALSCDFIVSASNSIFGLVETKLGIIPGAGGTQRLARAIGGPLTKELIYTGRLFKAQQALEYGAVNRVIEQNDECTSAYNTALEIAREILPNGPLAVKLAKKAISHGQQVDINNGCAIEECCYNQVIPTKDRMEGLLAFVEKRKPKYKGS</sequence>
<evidence type="ECO:0000256" key="3">
    <source>
        <dbReference type="RuleBase" id="RU003707"/>
    </source>
</evidence>
<gene>
    <name evidence="5" type="primary">LOC112687260</name>
</gene>
<proteinExistence type="inferred from homology"/>
<dbReference type="FunFam" id="3.90.226.10:FF:000009">
    <property type="entry name" value="Carnitinyl-CoA dehydratase"/>
    <property type="match status" value="1"/>
</dbReference>
<dbReference type="GeneID" id="112687260"/>
<dbReference type="InterPro" id="IPR018376">
    <property type="entry name" value="Enoyl-CoA_hyd/isom_CS"/>
</dbReference>
<protein>
    <submittedName>
        <fullName evidence="5">Methylglutaconyl-CoA hydratase, mitochondrial-like</fullName>
    </submittedName>
</protein>
<reference evidence="5" key="1">
    <citation type="submission" date="2025-08" db="UniProtKB">
        <authorList>
            <consortium name="RefSeq"/>
        </authorList>
    </citation>
    <scope>IDENTIFICATION</scope>
    <source>
        <tissue evidence="5">Whole body</tissue>
    </source>
</reference>
<accession>A0A8B8FZ82</accession>
<evidence type="ECO:0000313" key="4">
    <source>
        <dbReference type="Proteomes" id="UP000694846"/>
    </source>
</evidence>
<dbReference type="FunFam" id="1.10.12.10:FF:000001">
    <property type="entry name" value="Probable enoyl-CoA hydratase, mitochondrial"/>
    <property type="match status" value="1"/>
</dbReference>
<evidence type="ECO:0000313" key="5">
    <source>
        <dbReference type="RefSeq" id="XP_025415661.1"/>
    </source>
</evidence>
<dbReference type="InterPro" id="IPR001753">
    <property type="entry name" value="Enoyl-CoA_hydra/iso"/>
</dbReference>
<dbReference type="InterPro" id="IPR014748">
    <property type="entry name" value="Enoyl-CoA_hydra_C"/>
</dbReference>
<organism evidence="4 5">
    <name type="scientific">Sipha flava</name>
    <name type="common">yellow sugarcane aphid</name>
    <dbReference type="NCBI Taxonomy" id="143950"/>
    <lineage>
        <taxon>Eukaryota</taxon>
        <taxon>Metazoa</taxon>
        <taxon>Ecdysozoa</taxon>
        <taxon>Arthropoda</taxon>
        <taxon>Hexapoda</taxon>
        <taxon>Insecta</taxon>
        <taxon>Pterygota</taxon>
        <taxon>Neoptera</taxon>
        <taxon>Paraneoptera</taxon>
        <taxon>Hemiptera</taxon>
        <taxon>Sternorrhyncha</taxon>
        <taxon>Aphidomorpha</taxon>
        <taxon>Aphidoidea</taxon>
        <taxon>Aphididae</taxon>
        <taxon>Sipha</taxon>
    </lineage>
</organism>
<keyword evidence="2" id="KW-0456">Lyase</keyword>
<evidence type="ECO:0000256" key="2">
    <source>
        <dbReference type="ARBA" id="ARBA00023239"/>
    </source>
</evidence>
<dbReference type="Pfam" id="PF00378">
    <property type="entry name" value="ECH_1"/>
    <property type="match status" value="1"/>
</dbReference>
<dbReference type="SUPFAM" id="SSF52096">
    <property type="entry name" value="ClpP/crotonase"/>
    <property type="match status" value="1"/>
</dbReference>
<dbReference type="CDD" id="cd06558">
    <property type="entry name" value="crotonase-like"/>
    <property type="match status" value="1"/>
</dbReference>
<dbReference type="GO" id="GO:0006635">
    <property type="term" value="P:fatty acid beta-oxidation"/>
    <property type="evidence" value="ECO:0007669"/>
    <property type="project" value="TreeGrafter"/>
</dbReference>
<name>A0A8B8FZ82_9HEMI</name>
<dbReference type="AlphaFoldDB" id="A0A8B8FZ82"/>
<dbReference type="GO" id="GO:0004300">
    <property type="term" value="F:enoyl-CoA hydratase activity"/>
    <property type="evidence" value="ECO:0007669"/>
    <property type="project" value="UniProtKB-ARBA"/>
</dbReference>
<dbReference type="InterPro" id="IPR029045">
    <property type="entry name" value="ClpP/crotonase-like_dom_sf"/>
</dbReference>
<dbReference type="OrthoDB" id="410701at2759"/>
<comment type="similarity">
    <text evidence="1 3">Belongs to the enoyl-CoA hydratase/isomerase family.</text>
</comment>
<dbReference type="PROSITE" id="PS00166">
    <property type="entry name" value="ENOYL_COA_HYDRATASE"/>
    <property type="match status" value="1"/>
</dbReference>
<dbReference type="RefSeq" id="XP_025415661.1">
    <property type="nucleotide sequence ID" value="XM_025559876.1"/>
</dbReference>
<dbReference type="PANTHER" id="PTHR11941:SF171">
    <property type="entry name" value="SD19268P"/>
    <property type="match status" value="1"/>
</dbReference>
<dbReference type="Gene3D" id="1.10.12.10">
    <property type="entry name" value="Lyase 2-enoyl-coa Hydratase, Chain A, domain 2"/>
    <property type="match status" value="1"/>
</dbReference>
<dbReference type="Proteomes" id="UP000694846">
    <property type="component" value="Unplaced"/>
</dbReference>
<dbReference type="Gene3D" id="3.90.226.10">
    <property type="entry name" value="2-enoyl-CoA Hydratase, Chain A, domain 1"/>
    <property type="match status" value="1"/>
</dbReference>
<dbReference type="PANTHER" id="PTHR11941">
    <property type="entry name" value="ENOYL-COA HYDRATASE-RELATED"/>
    <property type="match status" value="1"/>
</dbReference>